<feature type="domain" description="Recombinase" evidence="2">
    <location>
        <begin position="187"/>
        <end position="349"/>
    </location>
</feature>
<evidence type="ECO:0000313" key="3">
    <source>
        <dbReference type="EMBL" id="GGN99465.1"/>
    </source>
</evidence>
<name>A0ABQ2L1D4_9NOCA</name>
<dbReference type="CDD" id="cd00338">
    <property type="entry name" value="Ser_Recombinase"/>
    <property type="match status" value="1"/>
</dbReference>
<proteinExistence type="predicted"/>
<dbReference type="EMBL" id="BMNE01000013">
    <property type="protein sequence ID" value="GGN99465.1"/>
    <property type="molecule type" value="Genomic_DNA"/>
</dbReference>
<keyword evidence="4" id="KW-1185">Reference proteome</keyword>
<evidence type="ECO:0000259" key="2">
    <source>
        <dbReference type="PROSITE" id="PS51737"/>
    </source>
</evidence>
<dbReference type="Gene3D" id="3.90.1750.20">
    <property type="entry name" value="Putative Large Serine Recombinase, Chain B, Domain 2"/>
    <property type="match status" value="1"/>
</dbReference>
<dbReference type="InterPro" id="IPR006119">
    <property type="entry name" value="Resolv_N"/>
</dbReference>
<feature type="region of interest" description="Disordered" evidence="1">
    <location>
        <begin position="342"/>
        <end position="363"/>
    </location>
</feature>
<reference evidence="4" key="1">
    <citation type="journal article" date="2019" name="Int. J. Syst. Evol. Microbiol.">
        <title>The Global Catalogue of Microorganisms (GCM) 10K type strain sequencing project: providing services to taxonomists for standard genome sequencing and annotation.</title>
        <authorList>
            <consortium name="The Broad Institute Genomics Platform"/>
            <consortium name="The Broad Institute Genome Sequencing Center for Infectious Disease"/>
            <person name="Wu L."/>
            <person name="Ma J."/>
        </authorList>
    </citation>
    <scope>NUCLEOTIDE SEQUENCE [LARGE SCALE GENOMIC DNA]</scope>
    <source>
        <strain evidence="4">CGMCC 4.7329</strain>
    </source>
</reference>
<dbReference type="Gene3D" id="3.40.50.1390">
    <property type="entry name" value="Resolvase, N-terminal catalytic domain"/>
    <property type="match status" value="1"/>
</dbReference>
<accession>A0ABQ2L1D4</accession>
<dbReference type="InterPro" id="IPR038109">
    <property type="entry name" value="DNA_bind_recomb_sf"/>
</dbReference>
<dbReference type="InterPro" id="IPR011109">
    <property type="entry name" value="DNA_bind_recombinase_dom"/>
</dbReference>
<evidence type="ECO:0000313" key="4">
    <source>
        <dbReference type="Proteomes" id="UP000658127"/>
    </source>
</evidence>
<feature type="compositionally biased region" description="Basic and acidic residues" evidence="1">
    <location>
        <begin position="254"/>
        <end position="264"/>
    </location>
</feature>
<dbReference type="InterPro" id="IPR025827">
    <property type="entry name" value="Zn_ribbon_recom_dom"/>
</dbReference>
<comment type="caution">
    <text evidence="3">The sequence shown here is derived from an EMBL/GenBank/DDBJ whole genome shotgun (WGS) entry which is preliminary data.</text>
</comment>
<dbReference type="PROSITE" id="PS51737">
    <property type="entry name" value="RECOMBINASE_DNA_BIND"/>
    <property type="match status" value="1"/>
</dbReference>
<gene>
    <name evidence="3" type="ORF">GCM10011610_67430</name>
</gene>
<dbReference type="PANTHER" id="PTHR30461">
    <property type="entry name" value="DNA-INVERTASE FROM LAMBDOID PROPHAGE"/>
    <property type="match status" value="1"/>
</dbReference>
<dbReference type="Pfam" id="PF00239">
    <property type="entry name" value="Resolvase"/>
    <property type="match status" value="1"/>
</dbReference>
<evidence type="ECO:0000256" key="1">
    <source>
        <dbReference type="SAM" id="MobiDB-lite"/>
    </source>
</evidence>
<dbReference type="SMART" id="SM00857">
    <property type="entry name" value="Resolvase"/>
    <property type="match status" value="1"/>
</dbReference>
<dbReference type="InterPro" id="IPR050639">
    <property type="entry name" value="SSR_resolvase"/>
</dbReference>
<sequence>MTADVNEWAVLDDLFGLETTDLDPVGEVELAFYGRCSTEDNQDPETSYQWQLGNAEKFVNGRIVTSYFDIGQSRSVPWHRRTEAARLLDDLRNPDRGWTGIVVGEGTRCWFGNQFSLVAPRIHAYGVSIWVPELGGRYDPDNVTHTMMMNMLGGLSESERQHVQQRTRASMNAQVLNEGRHQGGRPPYGYLVVDGPPHPNPNRAANSLKLRILSIDAAAAPVVQRIFRAYIDGRGDNAIANELNRENIPCPSAHRPEQNRHRSGDGWQPSTVAAILQNPRYTGYAVFGRWSKTEQLLDPDDVAAGNIVRFKRSPPQRIVRSRRPAHPAIVSVETFTQATLKRKERSGMNNQSRSKLERTRATPAAAPRLFRGRIRCDLCNRKMQAETIRGSVYYRCRASNLPPDSPHREQHPSTINLREDHLIEPVDDWLATLFDPEHLDTTVASLLESSNDDSTDTRRAALRRQIQQAQTKINRHLAAIEAGIDPQAVVAALNAAQAEKASAEVEINALPKTEQLTATEIRKLIESLGDVRLVLANGAPEHKQELYETLMLQVRYSHLEHRADICAHIVVFSTGVRGDSATMHTPCTRGNTW</sequence>
<dbReference type="SUPFAM" id="SSF53041">
    <property type="entry name" value="Resolvase-like"/>
    <property type="match status" value="1"/>
</dbReference>
<feature type="region of interest" description="Disordered" evidence="1">
    <location>
        <begin position="248"/>
        <end position="268"/>
    </location>
</feature>
<dbReference type="PANTHER" id="PTHR30461:SF23">
    <property type="entry name" value="DNA RECOMBINASE-RELATED"/>
    <property type="match status" value="1"/>
</dbReference>
<dbReference type="Proteomes" id="UP000658127">
    <property type="component" value="Unassembled WGS sequence"/>
</dbReference>
<dbReference type="Pfam" id="PF13408">
    <property type="entry name" value="Zn_ribbon_recom"/>
    <property type="match status" value="1"/>
</dbReference>
<dbReference type="InterPro" id="IPR036162">
    <property type="entry name" value="Resolvase-like_N_sf"/>
</dbReference>
<organism evidence="3 4">
    <name type="scientific">Nocardia rhizosphaerihabitans</name>
    <dbReference type="NCBI Taxonomy" id="1691570"/>
    <lineage>
        <taxon>Bacteria</taxon>
        <taxon>Bacillati</taxon>
        <taxon>Actinomycetota</taxon>
        <taxon>Actinomycetes</taxon>
        <taxon>Mycobacteriales</taxon>
        <taxon>Nocardiaceae</taxon>
        <taxon>Nocardia</taxon>
    </lineage>
</organism>
<dbReference type="Pfam" id="PF07508">
    <property type="entry name" value="Recombinase"/>
    <property type="match status" value="1"/>
</dbReference>
<protein>
    <submittedName>
        <fullName evidence="3">Recombinase</fullName>
    </submittedName>
</protein>